<dbReference type="GO" id="GO:0046872">
    <property type="term" value="F:metal ion binding"/>
    <property type="evidence" value="ECO:0007669"/>
    <property type="project" value="UniProtKB-KW"/>
</dbReference>
<keyword evidence="2" id="KW-0479">Metal-binding</keyword>
<dbReference type="RefSeq" id="WP_203387158.1">
    <property type="nucleotide sequence ID" value="NZ_CP064781.1"/>
</dbReference>
<proteinExistence type="inferred from homology"/>
<dbReference type="EMBL" id="CP064781">
    <property type="protein sequence ID" value="QRJ63627.1"/>
    <property type="molecule type" value="Genomic_DNA"/>
</dbReference>
<evidence type="ECO:0000256" key="2">
    <source>
        <dbReference type="ARBA" id="ARBA00022723"/>
    </source>
</evidence>
<name>A0A974SNP0_9RHOO</name>
<dbReference type="InterPro" id="IPR011057">
    <property type="entry name" value="Mss4-like_sf"/>
</dbReference>
<accession>A0A974SNP0</accession>
<evidence type="ECO:0000256" key="1">
    <source>
        <dbReference type="ARBA" id="ARBA00005495"/>
    </source>
</evidence>
<dbReference type="GO" id="GO:0016846">
    <property type="term" value="F:carbon-sulfur lyase activity"/>
    <property type="evidence" value="ECO:0007669"/>
    <property type="project" value="InterPro"/>
</dbReference>
<sequence>MDGYHLRGGCHCGALRIDIGLPRPPETYGPRACDCDFCRKHGAAYFSDPDGSLRVMVGDARFLGRYRQGSGIAECLLCTNCGVLLGVAYREDERLYAAINYRVVEGGVVFGEAQPVSPKTLTANEKVRRWKALWFADVALVGDSA</sequence>
<gene>
    <name evidence="5" type="ORF">IWH25_18115</name>
</gene>
<organism evidence="5 6">
    <name type="scientific">Azospira restricta</name>
    <dbReference type="NCBI Taxonomy" id="404405"/>
    <lineage>
        <taxon>Bacteria</taxon>
        <taxon>Pseudomonadati</taxon>
        <taxon>Pseudomonadota</taxon>
        <taxon>Betaproteobacteria</taxon>
        <taxon>Rhodocyclales</taxon>
        <taxon>Rhodocyclaceae</taxon>
        <taxon>Azospira</taxon>
    </lineage>
</organism>
<dbReference type="AlphaFoldDB" id="A0A974SNP0"/>
<keyword evidence="6" id="KW-1185">Reference proteome</keyword>
<dbReference type="SUPFAM" id="SSF51316">
    <property type="entry name" value="Mss4-like"/>
    <property type="match status" value="1"/>
</dbReference>
<protein>
    <submittedName>
        <fullName evidence="5">Aldehyde-activating protein</fullName>
    </submittedName>
</protein>
<keyword evidence="3" id="KW-0862">Zinc</keyword>
<comment type="similarity">
    <text evidence="1">Belongs to the Gfa family.</text>
</comment>
<dbReference type="InterPro" id="IPR052355">
    <property type="entry name" value="CENP-V-like"/>
</dbReference>
<evidence type="ECO:0000313" key="5">
    <source>
        <dbReference type="EMBL" id="QRJ63627.1"/>
    </source>
</evidence>
<dbReference type="PANTHER" id="PTHR28620">
    <property type="entry name" value="CENTROMERE PROTEIN V"/>
    <property type="match status" value="1"/>
</dbReference>
<dbReference type="Pfam" id="PF04828">
    <property type="entry name" value="GFA"/>
    <property type="match status" value="1"/>
</dbReference>
<reference evidence="5" key="1">
    <citation type="submission" date="2020-11" db="EMBL/GenBank/DDBJ databases">
        <title>Azospira restricta DSM 18626 genome sequence.</title>
        <authorList>
            <person name="Moe W.M."/>
        </authorList>
    </citation>
    <scope>NUCLEOTIDE SEQUENCE</scope>
    <source>
        <strain evidence="5">DSM 18626</strain>
    </source>
</reference>
<dbReference type="KEGG" id="ares:IWH25_18115"/>
<dbReference type="PROSITE" id="PS51891">
    <property type="entry name" value="CENP_V_GFA"/>
    <property type="match status" value="1"/>
</dbReference>
<dbReference type="Gene3D" id="2.170.150.70">
    <property type="match status" value="1"/>
</dbReference>
<evidence type="ECO:0000256" key="3">
    <source>
        <dbReference type="ARBA" id="ARBA00022833"/>
    </source>
</evidence>
<dbReference type="PANTHER" id="PTHR28620:SF1">
    <property type="entry name" value="CENP-V_GFA DOMAIN-CONTAINING PROTEIN"/>
    <property type="match status" value="1"/>
</dbReference>
<dbReference type="InterPro" id="IPR006913">
    <property type="entry name" value="CENP-V/GFA"/>
</dbReference>
<evidence type="ECO:0000313" key="6">
    <source>
        <dbReference type="Proteomes" id="UP000663444"/>
    </source>
</evidence>
<dbReference type="Proteomes" id="UP000663444">
    <property type="component" value="Chromosome"/>
</dbReference>
<feature type="domain" description="CENP-V/GFA" evidence="4">
    <location>
        <begin position="6"/>
        <end position="117"/>
    </location>
</feature>
<evidence type="ECO:0000259" key="4">
    <source>
        <dbReference type="PROSITE" id="PS51891"/>
    </source>
</evidence>